<dbReference type="RefSeq" id="WP_354644564.1">
    <property type="nucleotide sequence ID" value="NZ_CP159872.1"/>
</dbReference>
<keyword evidence="1" id="KW-0732">Signal</keyword>
<feature type="region of interest" description="Disordered" evidence="2">
    <location>
        <begin position="1"/>
        <end position="57"/>
    </location>
</feature>
<keyword evidence="3" id="KW-1133">Transmembrane helix</keyword>
<dbReference type="InterPro" id="IPR025241">
    <property type="entry name" value="DUF4190"/>
</dbReference>
<dbReference type="Gene3D" id="2.60.40.1240">
    <property type="match status" value="1"/>
</dbReference>
<keyword evidence="3" id="KW-0812">Transmembrane</keyword>
<evidence type="ECO:0000259" key="4">
    <source>
        <dbReference type="Pfam" id="PF13828"/>
    </source>
</evidence>
<feature type="compositionally biased region" description="Low complexity" evidence="2">
    <location>
        <begin position="36"/>
        <end position="57"/>
    </location>
</feature>
<dbReference type="AlphaFoldDB" id="A0AAU8K8D5"/>
<name>A0AAU8K8D5_9ACTN</name>
<feature type="transmembrane region" description="Helical" evidence="3">
    <location>
        <begin position="81"/>
        <end position="100"/>
    </location>
</feature>
<proteinExistence type="predicted"/>
<accession>A0AAU8K8D5</accession>
<feature type="domain" description="DUF4190" evidence="4">
    <location>
        <begin position="81"/>
        <end position="148"/>
    </location>
</feature>
<feature type="region of interest" description="Disordered" evidence="2">
    <location>
        <begin position="175"/>
        <end position="194"/>
    </location>
</feature>
<evidence type="ECO:0000256" key="1">
    <source>
        <dbReference type="ARBA" id="ARBA00022729"/>
    </source>
</evidence>
<evidence type="ECO:0000256" key="2">
    <source>
        <dbReference type="SAM" id="MobiDB-lite"/>
    </source>
</evidence>
<feature type="transmembrane region" description="Helical" evidence="3">
    <location>
        <begin position="106"/>
        <end position="123"/>
    </location>
</feature>
<evidence type="ECO:0000256" key="3">
    <source>
        <dbReference type="SAM" id="Phobius"/>
    </source>
</evidence>
<reference evidence="5" key="1">
    <citation type="submission" date="2024-06" db="EMBL/GenBank/DDBJ databases">
        <title>The genome sequences of Kitasatospora sp. strain HUAS MG31.</title>
        <authorList>
            <person name="Mo P."/>
        </authorList>
    </citation>
    <scope>NUCLEOTIDE SEQUENCE</scope>
    <source>
        <strain evidence="5">HUAS MG31</strain>
    </source>
</reference>
<gene>
    <name evidence="5" type="ORF">ABWK59_34225</name>
</gene>
<organism evidence="5">
    <name type="scientific">Kitasatospora camelliae</name>
    <dbReference type="NCBI Taxonomy" id="3156397"/>
    <lineage>
        <taxon>Bacteria</taxon>
        <taxon>Bacillati</taxon>
        <taxon>Actinomycetota</taxon>
        <taxon>Actinomycetes</taxon>
        <taxon>Kitasatosporales</taxon>
        <taxon>Streptomycetaceae</taxon>
        <taxon>Kitasatospora</taxon>
    </lineage>
</organism>
<evidence type="ECO:0000313" key="5">
    <source>
        <dbReference type="EMBL" id="XCM83628.1"/>
    </source>
</evidence>
<dbReference type="Pfam" id="PF13828">
    <property type="entry name" value="DUF4190"/>
    <property type="match status" value="1"/>
</dbReference>
<dbReference type="InterPro" id="IPR029050">
    <property type="entry name" value="Immunoprotect_excell_Ig-like"/>
</dbReference>
<dbReference type="KEGG" id="kcm:ABWK59_34225"/>
<protein>
    <submittedName>
        <fullName evidence="5">DUF4190 domain-containing protein</fullName>
    </submittedName>
</protein>
<keyword evidence="3" id="KW-0472">Membrane</keyword>
<dbReference type="EMBL" id="CP159872">
    <property type="protein sequence ID" value="XCM83628.1"/>
    <property type="molecule type" value="Genomic_DNA"/>
</dbReference>
<sequence>MTTPAPPDSPKSAGEAAEANPWAPPVPDQAADRGEAPGQAAAPAAAQAQATPPASGPVQGVPGVPYWPPYPMAAPQPRNGLGVAAMVLGIVGTVLSLTIILFWMSWIPALLAVIFGAVGLGYVRKGQATNKAMALSGVILGIAGLLVSVGTGAVVATRVHAVNEERRAEEKAARIRSEERVAKEKERVEEEQRRRAADEKARRLAIGQSYTYEDGLKVTLAAPEPYVPKETVFEAPKNATIIQLKVTVVNTGSQDISLYGSGLLFVKDAKGALVFELFDGSGRRTSLPGSLAPGKEATAQSAYALPNDAAAPFTVELDHGSGLQRKGVTWSGSPS</sequence>
<feature type="transmembrane region" description="Helical" evidence="3">
    <location>
        <begin position="135"/>
        <end position="156"/>
    </location>
</feature>